<comment type="caution">
    <text evidence="2">The sequence shown here is derived from an EMBL/GenBank/DDBJ whole genome shotgun (WGS) entry which is preliminary data.</text>
</comment>
<reference evidence="2" key="2">
    <citation type="submission" date="2020-10" db="EMBL/GenBank/DDBJ databases">
        <authorList>
            <person name="Cooper E.A."/>
            <person name="Brenton Z.W."/>
            <person name="Flinn B.S."/>
            <person name="Jenkins J."/>
            <person name="Shu S."/>
            <person name="Flowers D."/>
            <person name="Luo F."/>
            <person name="Wang Y."/>
            <person name="Xia P."/>
            <person name="Barry K."/>
            <person name="Daum C."/>
            <person name="Lipzen A."/>
            <person name="Yoshinaga Y."/>
            <person name="Schmutz J."/>
            <person name="Saski C."/>
            <person name="Vermerris W."/>
            <person name="Kresovich S."/>
        </authorList>
    </citation>
    <scope>NUCLEOTIDE SEQUENCE</scope>
</reference>
<protein>
    <recommendedName>
        <fullName evidence="1">Increased DNA methylation 1 C-terminal domain-containing protein</fullName>
    </recommendedName>
</protein>
<dbReference type="InterPro" id="IPR056511">
    <property type="entry name" value="IDM1_C"/>
</dbReference>
<dbReference type="Proteomes" id="UP000807115">
    <property type="component" value="Chromosome 3"/>
</dbReference>
<name>A0A921UNE7_SORBI</name>
<dbReference type="PANTHER" id="PTHR46309">
    <property type="entry name" value="PHD FINGER PROTEIN 12"/>
    <property type="match status" value="1"/>
</dbReference>
<evidence type="ECO:0000259" key="1">
    <source>
        <dbReference type="Pfam" id="PF23209"/>
    </source>
</evidence>
<organism evidence="2 3">
    <name type="scientific">Sorghum bicolor</name>
    <name type="common">Sorghum</name>
    <name type="synonym">Sorghum vulgare</name>
    <dbReference type="NCBI Taxonomy" id="4558"/>
    <lineage>
        <taxon>Eukaryota</taxon>
        <taxon>Viridiplantae</taxon>
        <taxon>Streptophyta</taxon>
        <taxon>Embryophyta</taxon>
        <taxon>Tracheophyta</taxon>
        <taxon>Spermatophyta</taxon>
        <taxon>Magnoliopsida</taxon>
        <taxon>Liliopsida</taxon>
        <taxon>Poales</taxon>
        <taxon>Poaceae</taxon>
        <taxon>PACMAD clade</taxon>
        <taxon>Panicoideae</taxon>
        <taxon>Andropogonodae</taxon>
        <taxon>Andropogoneae</taxon>
        <taxon>Sorghinae</taxon>
        <taxon>Sorghum</taxon>
    </lineage>
</organism>
<gene>
    <name evidence="2" type="ORF">BDA96_03G009100</name>
</gene>
<dbReference type="PANTHER" id="PTHR46309:SF21">
    <property type="entry name" value="ACYL-COA N-ACYLTRANSFERASE WITH RING_FYVE_PHD-TYPE ZINC FINGER PROTEIN"/>
    <property type="match status" value="1"/>
</dbReference>
<dbReference type="InterPro" id="IPR042163">
    <property type="entry name" value="PHF12"/>
</dbReference>
<evidence type="ECO:0000313" key="3">
    <source>
        <dbReference type="Proteomes" id="UP000807115"/>
    </source>
</evidence>
<accession>A0A921UNE7</accession>
<sequence>MKLVIALGMINECFSLVKDRHTKIDMLHQAVYILGSKFKWLSYEGFYTMVLKKYRDYFTSSAEDPLHKSGGVSVVEQVLALVK</sequence>
<dbReference type="GO" id="GO:0003714">
    <property type="term" value="F:transcription corepressor activity"/>
    <property type="evidence" value="ECO:0007669"/>
    <property type="project" value="InterPro"/>
</dbReference>
<feature type="domain" description="Increased DNA methylation 1 C-terminal" evidence="1">
    <location>
        <begin position="14"/>
        <end position="55"/>
    </location>
</feature>
<dbReference type="EMBL" id="CM027682">
    <property type="protein sequence ID" value="KAG0535796.1"/>
    <property type="molecule type" value="Genomic_DNA"/>
</dbReference>
<dbReference type="Pfam" id="PF23209">
    <property type="entry name" value="IDM1_C"/>
    <property type="match status" value="1"/>
</dbReference>
<proteinExistence type="predicted"/>
<reference evidence="2" key="1">
    <citation type="journal article" date="2019" name="BMC Genomics">
        <title>A new reference genome for Sorghum bicolor reveals high levels of sequence similarity between sweet and grain genotypes: implications for the genetics of sugar metabolism.</title>
        <authorList>
            <person name="Cooper E.A."/>
            <person name="Brenton Z.W."/>
            <person name="Flinn B.S."/>
            <person name="Jenkins J."/>
            <person name="Shu S."/>
            <person name="Flowers D."/>
            <person name="Luo F."/>
            <person name="Wang Y."/>
            <person name="Xia P."/>
            <person name="Barry K."/>
            <person name="Daum C."/>
            <person name="Lipzen A."/>
            <person name="Yoshinaga Y."/>
            <person name="Schmutz J."/>
            <person name="Saski C."/>
            <person name="Vermerris W."/>
            <person name="Kresovich S."/>
        </authorList>
    </citation>
    <scope>NUCLEOTIDE SEQUENCE</scope>
</reference>
<dbReference type="AlphaFoldDB" id="A0A921UNE7"/>
<evidence type="ECO:0000313" key="2">
    <source>
        <dbReference type="EMBL" id="KAG0535796.1"/>
    </source>
</evidence>